<protein>
    <submittedName>
        <fullName evidence="1">GPW/gp25 family protein</fullName>
    </submittedName>
</protein>
<organism evidence="1 2">
    <name type="scientific">Halosquirtibacter laminarini</name>
    <dbReference type="NCBI Taxonomy" id="3374600"/>
    <lineage>
        <taxon>Bacteria</taxon>
        <taxon>Pseudomonadati</taxon>
        <taxon>Bacteroidota</taxon>
        <taxon>Bacteroidia</taxon>
        <taxon>Marinilabiliales</taxon>
        <taxon>Prolixibacteraceae</taxon>
        <taxon>Halosquirtibacter</taxon>
    </lineage>
</organism>
<name>A0AC61NKU8_9BACT</name>
<dbReference type="Proteomes" id="UP000826212">
    <property type="component" value="Chromosome"/>
</dbReference>
<sequence length="135" mass="15539">MNGDNFLGTGWKFPISFDRSTHQVKTVTAEEDIKESLMVLLSTSPGERVMHPEYGCRIKKMAFETMDGNVLSEMEDMIRSAILFFEPRIKVDKIVFDRSNIPQGCLVIQVYYVVNMTNTRNNIVYPFYLLEGTDL</sequence>
<gene>
    <name evidence="1" type="ORF">K4L44_00255</name>
</gene>
<keyword evidence="2" id="KW-1185">Reference proteome</keyword>
<proteinExistence type="predicted"/>
<accession>A0AC61NKU8</accession>
<evidence type="ECO:0000313" key="1">
    <source>
        <dbReference type="EMBL" id="QZE14371.1"/>
    </source>
</evidence>
<reference evidence="1" key="1">
    <citation type="submission" date="2021-08" db="EMBL/GenBank/DDBJ databases">
        <title>Novel anaerobic bacterium isolated from sea squirt in East Sea, Republic of Korea.</title>
        <authorList>
            <person name="Nguyen T.H."/>
            <person name="Li Z."/>
            <person name="Lee Y.-J."/>
            <person name="Ko J."/>
            <person name="Kim S.-G."/>
        </authorList>
    </citation>
    <scope>NUCLEOTIDE SEQUENCE</scope>
    <source>
        <strain evidence="1">KCTC 25031</strain>
    </source>
</reference>
<evidence type="ECO:0000313" key="2">
    <source>
        <dbReference type="Proteomes" id="UP000826212"/>
    </source>
</evidence>
<dbReference type="EMBL" id="CP081303">
    <property type="protein sequence ID" value="QZE14371.1"/>
    <property type="molecule type" value="Genomic_DNA"/>
</dbReference>